<evidence type="ECO:0000256" key="16">
    <source>
        <dbReference type="ARBA" id="ARBA00023042"/>
    </source>
</evidence>
<comment type="catalytic activity">
    <reaction evidence="19">
        <text>a 5'-end triphospho-adenylyl-adenylyl-cytidylyl-adenosine in mRNA + GDP + H(+) = a 5'-end (5'-triphosphoguanosine)-adenylyl-adenylyl-cytidylyl-adenosine in mRNA + diphosphate</text>
        <dbReference type="Rhea" id="RHEA:65436"/>
        <dbReference type="Rhea" id="RHEA-COMP:16797"/>
        <dbReference type="Rhea" id="RHEA-COMP:16799"/>
        <dbReference type="ChEBI" id="CHEBI:15378"/>
        <dbReference type="ChEBI" id="CHEBI:33019"/>
        <dbReference type="ChEBI" id="CHEBI:58189"/>
        <dbReference type="ChEBI" id="CHEBI:156484"/>
        <dbReference type="ChEBI" id="CHEBI:156503"/>
        <dbReference type="EC" id="2.7.7.88"/>
    </reaction>
</comment>
<evidence type="ECO:0000256" key="22">
    <source>
        <dbReference type="ARBA" id="ARBA00030436"/>
    </source>
</evidence>
<reference evidence="29" key="1">
    <citation type="submission" date="2022-05" db="EMBL/GenBank/DDBJ databases">
        <authorList>
            <person name="Cao W."/>
            <person name="Jia N."/>
            <person name="Lam T.T.-Y."/>
            <person name="Ni X."/>
            <person name="Liu J."/>
        </authorList>
    </citation>
    <scope>NUCLEOTIDE SEQUENCE</scope>
    <source>
        <strain evidence="29">TIGMIC 1</strain>
    </source>
</reference>
<evidence type="ECO:0000256" key="24">
    <source>
        <dbReference type="ARBA" id="ARBA00047332"/>
    </source>
</evidence>
<dbReference type="InterPro" id="IPR026890">
    <property type="entry name" value="Mononeg_mRNAcap"/>
</dbReference>
<evidence type="ECO:0000256" key="14">
    <source>
        <dbReference type="ARBA" id="ARBA00022844"/>
    </source>
</evidence>
<dbReference type="InterPro" id="IPR025786">
    <property type="entry name" value="Mononega_L_MeTrfase"/>
</dbReference>
<dbReference type="GO" id="GO:0016787">
    <property type="term" value="F:hydrolase activity"/>
    <property type="evidence" value="ECO:0007669"/>
    <property type="project" value="UniProtKB-KW"/>
</dbReference>
<name>A0A9E8AA96_9RHAB</name>
<organism evidence="29">
    <name type="scientific">Tongliao Rhabd tick virus 1</name>
    <dbReference type="NCBI Taxonomy" id="2972331"/>
    <lineage>
        <taxon>Viruses</taxon>
        <taxon>Riboviria</taxon>
        <taxon>Orthornavirae</taxon>
        <taxon>Negarnaviricota</taxon>
        <taxon>Haploviricotina</taxon>
        <taxon>Monjiviricetes</taxon>
        <taxon>Mononegavirales</taxon>
        <taxon>Rhabdoviridae</taxon>
    </lineage>
</organism>
<dbReference type="Pfam" id="PF14314">
    <property type="entry name" value="Methyltrans_Mon_2nd"/>
    <property type="match status" value="1"/>
</dbReference>
<dbReference type="NCBIfam" id="TIGR04198">
    <property type="entry name" value="paramyx_RNAcap"/>
    <property type="match status" value="1"/>
</dbReference>
<keyword evidence="6" id="KW-0489">Methyltransferase</keyword>
<evidence type="ECO:0000259" key="27">
    <source>
        <dbReference type="PROSITE" id="PS50526"/>
    </source>
</evidence>
<evidence type="ECO:0000256" key="13">
    <source>
        <dbReference type="ARBA" id="ARBA00022840"/>
    </source>
</evidence>
<feature type="domain" description="RdRp catalytic" evidence="27">
    <location>
        <begin position="624"/>
        <end position="812"/>
    </location>
</feature>
<evidence type="ECO:0000256" key="3">
    <source>
        <dbReference type="ARBA" id="ARBA00012494"/>
    </source>
</evidence>
<keyword evidence="7" id="KW-0507">mRNA processing</keyword>
<sequence>MFSQTDYVDDYSLFLESELEDYADHDAYDMGEETSLPNQKKSPPVLKNTDYNLNSPLMRDESDYIYQTYKGFPTERRNNRWKVQADKLREASRLTGVKPEGIINPALHHTKLSSIIYSNTGNISLKPILKRWQVIYNLTREPTVCTLSYLGIKSQVRDISRRFGRMLENNLLSKKMRQELNTFIDCHILTQIMNTSGDQTWDAALKNLVVKQWGVSSAIPMTGAVAETGDIQPKYIFTERLCFFVRQNMIVSKDFVLMIKDIALARLMTQLAMLEREDDKGGDHAVELIRELYDEGDNILNINGSKGYKAIKLLEAECTERWNQLGNAYRPWIPLSETLNDHLKREQRSLFEEDGIESSGFTSVVRECNDPWIIGQMYGAYRHWGHPYIQVFDGLRKLRDRVTAKLDVKVEFAEQLGSEMAFMVLDHQFKSERKWYCTSKGLPDKSPLKACIDEGVWPTSKVIEDFGPHWHELELLPCYDLPQDIDPTDMFSDKSHSMNRSEVLDHVKSRPHEPIPGRRVMETLIKTELPNVKEFLTEINNDGMTDEDLVIGLKPKERELKADGRFFSLMSWKLRLYFVITEYLIKKFYVPLFSGLTMADDLNTVMKKMLAATEGQGNDTYEKIYIANSLDYDKWNNNQRYESNQHVFRVMGKFLGLPEIFAKTHKFFEASLIYYCDRPDLMEIEDEKWLKNVDESQPVTWRGQAGGFEGLRQKGWSILNYLILRREIKFRNASTLIIAQGDNQNVVPQYTITNLMTEKTTKREIMNIWNNNASLMTRIQSATKSLGLKINQDEVVTSSELLIYGKIPIFRGKVIALESKRWSRVSSSTNDQIPSVSTAIAAAVTSAIAVGQYSEDVGLVMEQFHFFVSFVGALTSLFNPIIGPDPYQWNRMSNTQVQQLFTRMFYKDPSLGGVCGTNLFRFIVSRFPDPVCESLSWWKAVHEHTEDPVVRSIAEECGNPHYGRVDHQTLTMLLESPTSLNIPGGLSSNTLIKNKILEGLIEMATAGEIANQMLKESVNYTQENKADFVDWLFTIRPIFPRFLSEFYASTYFRITEGVVSTFQNSRTIRTSFSRKFNKEVINVIIKGERSSLSMMQSPTKGFLDHGMWKCSATKADMMRELSWGVGLVGLTVPHPGEMIVERSCSDCETPHLIARKIPAENRRLWTRGPISPYLGSKTRETTSVLQPWEKNIELGIFRRACDMRKNIGWTSADGSCLSKTIIKNLESLTGVEMEEDHSERIRTGSSKHRLRCSRVSNEGNPAVGFNNLMYVTVTADTLKEINEDNHDFMYQSLICWASVVSTLPNSKFWTVDTTHFHIRDKECVRKITEELLEVDTVYQFKDVSETMKRMLTAPLQILSTRKITIPEEVAWESYSPMEQSYQLGKAQGFLWGLSVFDHKTQESQKLLFPTTITKRVYPSDYMNGLHRGFCLGAVFPPLVAYYSTLDDKATGRFQGSYINIVESALEKSGLVHIVAHGQFNEFTSTYGADVIKSYPAKKQELVEVVRKWFMRKLDTDLISKKGWKTERVLAFAEMHSDYELNMYRVAEYCLPAYHSARLTRDGRNSLENGRKLMKALKALQAAKLPETEFNDLQKILKSRLLPDCQIIKFEARKAAKEMKEIELRPVTIWELETDKDNLWKGSCVEIKCEFAPAGNIEIHREWVDAFKLGQVRCPLMSARRIIQLSTGAHYKLKDIMSVQRLHGDGLFIGDGSGGMGACYLRMKTQRRVIFNSLLQPNEEGFGGLMPSGPGAYNASGPSVYIRCVNYSSCFQDPCDLALSKTWDHFLALRDKHALDIRTICCDAEVFDEGVTKNIENNFLTYLPRIFNRGVGTMIYKTYWNRLLDPTTICHRLHGYFDRVKILLPDTQGSFTSEVYILAYRPIIRDSSLMFELSLETIETIYENVRAKQTYDLEFSRAHLLTYKKAVIGHPLRAPYADSVSIATLLSGIGVLTGMSLNLANRILTYVRDGGHPLGLVYVIGYAASREMLPIYSRLVNNRVIVPSSAKLQTLSAVLYGLWFGVSSICQDIAGFQRITERYQHETVLTLGRTAEHIVFTKKSGTYIIWKLTNGKWEKRVDPGPKAGVTQQVARLMICLYKDAWSHREFTMDDLKTSNEILGWMNKGITCKILNNRTGIMSQEADVELELDEIVPEEEQNFRGLF</sequence>
<keyword evidence="11" id="KW-0547">Nucleotide-binding</keyword>
<evidence type="ECO:0000256" key="2">
    <source>
        <dbReference type="ARBA" id="ARBA00004328"/>
    </source>
</evidence>
<keyword evidence="9" id="KW-0949">S-adenosyl-L-methionine</keyword>
<dbReference type="GO" id="GO:0030430">
    <property type="term" value="C:host cell cytoplasm"/>
    <property type="evidence" value="ECO:0007669"/>
    <property type="project" value="UniProtKB-SubCell"/>
</dbReference>
<keyword evidence="8" id="KW-0808">Transferase</keyword>
<dbReference type="GO" id="GO:0003968">
    <property type="term" value="F:RNA-directed RNA polymerase activity"/>
    <property type="evidence" value="ECO:0007669"/>
    <property type="project" value="UniProtKB-KW"/>
</dbReference>
<keyword evidence="5" id="KW-0696">RNA-directed RNA polymerase</keyword>
<dbReference type="Pfam" id="PF21080">
    <property type="entry name" value="Methyltrans_Mon_1st"/>
    <property type="match status" value="1"/>
</dbReference>
<dbReference type="InterPro" id="IPR014023">
    <property type="entry name" value="Mononeg_RNA_pol_cat"/>
</dbReference>
<evidence type="ECO:0000256" key="15">
    <source>
        <dbReference type="ARBA" id="ARBA00022953"/>
    </source>
</evidence>
<dbReference type="EC" id="2.1.1.375" evidence="21"/>
<evidence type="ECO:0000256" key="12">
    <source>
        <dbReference type="ARBA" id="ARBA00022801"/>
    </source>
</evidence>
<dbReference type="InterPro" id="IPR039736">
    <property type="entry name" value="L_poly_C"/>
</dbReference>
<evidence type="ECO:0000256" key="8">
    <source>
        <dbReference type="ARBA" id="ARBA00022679"/>
    </source>
</evidence>
<dbReference type="EMBL" id="ON746529">
    <property type="protein sequence ID" value="UYL95602.1"/>
    <property type="molecule type" value="Viral_cRNA"/>
</dbReference>
<keyword evidence="15" id="KW-0693">Viral RNA replication</keyword>
<dbReference type="InterPro" id="IPR039530">
    <property type="entry name" value="L_methyltransferase_rhabdo"/>
</dbReference>
<comment type="catalytic activity">
    <reaction evidence="24">
        <text>a 5'-end (5'-triphosphoguanosine)-adenylyl-adenylyl-cytidylyl-adenosine in mRNA + S-adenosyl-L-methionine = a 5'-end (5'-triphosphoguanosine)-(2'-O-methyladenylyl)-adenylyl-cytidylyl-adenosine in mRNA + S-adenosyl-L-homocysteine + H(+)</text>
        <dbReference type="Rhea" id="RHEA:65380"/>
        <dbReference type="Rhea" id="RHEA-COMP:16797"/>
        <dbReference type="Rhea" id="RHEA-COMP:16801"/>
        <dbReference type="ChEBI" id="CHEBI:15378"/>
        <dbReference type="ChEBI" id="CHEBI:57856"/>
        <dbReference type="ChEBI" id="CHEBI:59789"/>
        <dbReference type="ChEBI" id="CHEBI:156482"/>
        <dbReference type="ChEBI" id="CHEBI:156484"/>
    </reaction>
</comment>
<comment type="catalytic activity">
    <reaction evidence="25">
        <text>a 5'-end (5'-triphosphoguanosine)-adenylyl-adenylyl-cytidylyl-adenosine in mRNA + 2 S-adenosyl-L-methionine = a 5'-end (N(7)-methyl 5'-triphosphoguanosine)-(2'-O-methyladenylyl)-adenylyl-cytidylyl-adenosine in mRNA + 2 S-adenosyl-L-homocysteine + H(+)</text>
        <dbReference type="Rhea" id="RHEA:65376"/>
        <dbReference type="Rhea" id="RHEA-COMP:16797"/>
        <dbReference type="Rhea" id="RHEA-COMP:16798"/>
        <dbReference type="ChEBI" id="CHEBI:15378"/>
        <dbReference type="ChEBI" id="CHEBI:57856"/>
        <dbReference type="ChEBI" id="CHEBI:59789"/>
        <dbReference type="ChEBI" id="CHEBI:156483"/>
        <dbReference type="ChEBI" id="CHEBI:156484"/>
        <dbReference type="EC" id="2.1.1.375"/>
    </reaction>
</comment>
<dbReference type="EC" id="2.7.7.48" evidence="3"/>
<keyword evidence="12" id="KW-0378">Hydrolase</keyword>
<comment type="subcellular location">
    <subcellularLocation>
        <location evidence="1">Host cytoplasm</location>
    </subcellularLocation>
    <subcellularLocation>
        <location evidence="2">Virion</location>
    </subcellularLocation>
</comment>
<dbReference type="GO" id="GO:0005524">
    <property type="term" value="F:ATP binding"/>
    <property type="evidence" value="ECO:0007669"/>
    <property type="project" value="UniProtKB-KW"/>
</dbReference>
<keyword evidence="10" id="KW-0548">Nucleotidyltransferase</keyword>
<evidence type="ECO:0000256" key="5">
    <source>
        <dbReference type="ARBA" id="ARBA00022484"/>
    </source>
</evidence>
<evidence type="ECO:0000256" key="10">
    <source>
        <dbReference type="ARBA" id="ARBA00022695"/>
    </source>
</evidence>
<evidence type="ECO:0000256" key="6">
    <source>
        <dbReference type="ARBA" id="ARBA00022603"/>
    </source>
</evidence>
<evidence type="ECO:0000313" key="29">
    <source>
        <dbReference type="EMBL" id="UYL95602.1"/>
    </source>
</evidence>
<dbReference type="GO" id="GO:0044423">
    <property type="term" value="C:virion component"/>
    <property type="evidence" value="ECO:0007669"/>
    <property type="project" value="UniProtKB-KW"/>
</dbReference>
<keyword evidence="17" id="KW-1035">Host cytoplasm</keyword>
<dbReference type="PROSITE" id="PS51590">
    <property type="entry name" value="SAM_MT_MNV_L"/>
    <property type="match status" value="1"/>
</dbReference>
<evidence type="ECO:0000256" key="19">
    <source>
        <dbReference type="ARBA" id="ARBA00024494"/>
    </source>
</evidence>
<evidence type="ECO:0000256" key="20">
    <source>
        <dbReference type="ARBA" id="ARBA00024499"/>
    </source>
</evidence>
<evidence type="ECO:0000256" key="7">
    <source>
        <dbReference type="ARBA" id="ARBA00022664"/>
    </source>
</evidence>
<protein>
    <recommendedName>
        <fullName evidence="23">Replicase</fullName>
        <ecNumber evidence="21">2.1.1.375</ecNumber>
        <ecNumber evidence="3">2.7.7.48</ecNumber>
        <ecNumber evidence="4">2.7.7.88</ecNumber>
    </recommendedName>
    <alternativeName>
        <fullName evidence="22">Transcriptase</fullName>
    </alternativeName>
</protein>
<keyword evidence="18" id="KW-0511">Multifunctional enzyme</keyword>
<comment type="catalytic activity">
    <reaction evidence="20">
        <text>a 5'-end (5'-triphosphoguanosine)-(2'-O-methyladenylyl)-adenylyl-cytidylyl-adenosine in mRNA + S-adenosyl-L-methionine = a 5'-end (N(7)-methyl 5'-triphosphoguanosine)-(2'-O-methyladenylyl)-adenylyl-cytidylyl-adenosine in mRNA + S-adenosyl-L-homocysteine</text>
        <dbReference type="Rhea" id="RHEA:65440"/>
        <dbReference type="Rhea" id="RHEA-COMP:16798"/>
        <dbReference type="Rhea" id="RHEA-COMP:16801"/>
        <dbReference type="ChEBI" id="CHEBI:57856"/>
        <dbReference type="ChEBI" id="CHEBI:59789"/>
        <dbReference type="ChEBI" id="CHEBI:156482"/>
        <dbReference type="ChEBI" id="CHEBI:156483"/>
    </reaction>
</comment>
<keyword evidence="13" id="KW-0067">ATP-binding</keyword>
<dbReference type="Pfam" id="PF14318">
    <property type="entry name" value="Mononeg_mRNAcap"/>
    <property type="match status" value="1"/>
</dbReference>
<evidence type="ECO:0000256" key="18">
    <source>
        <dbReference type="ARBA" id="ARBA00023268"/>
    </source>
</evidence>
<dbReference type="InterPro" id="IPR048397">
    <property type="entry name" value="Methyltrans_Mon_CD"/>
</dbReference>
<evidence type="ECO:0000256" key="1">
    <source>
        <dbReference type="ARBA" id="ARBA00004192"/>
    </source>
</evidence>
<evidence type="ECO:0000256" key="4">
    <source>
        <dbReference type="ARBA" id="ARBA00012582"/>
    </source>
</evidence>
<evidence type="ECO:0000256" key="17">
    <source>
        <dbReference type="ARBA" id="ARBA00023200"/>
    </source>
</evidence>
<evidence type="ECO:0000256" key="26">
    <source>
        <dbReference type="ARBA" id="ARBA00048548"/>
    </source>
</evidence>
<evidence type="ECO:0000256" key="11">
    <source>
        <dbReference type="ARBA" id="ARBA00022741"/>
    </source>
</evidence>
<evidence type="ECO:0000256" key="25">
    <source>
        <dbReference type="ARBA" id="ARBA00047370"/>
    </source>
</evidence>
<feature type="domain" description="Mononegavirus-type SAM-dependent 2'-O-MTase" evidence="28">
    <location>
        <begin position="1680"/>
        <end position="1877"/>
    </location>
</feature>
<evidence type="ECO:0000256" key="21">
    <source>
        <dbReference type="ARBA" id="ARBA00026099"/>
    </source>
</evidence>
<dbReference type="GO" id="GO:0004482">
    <property type="term" value="F:mRNA 5'-cap (guanine-N7-)-methyltransferase activity"/>
    <property type="evidence" value="ECO:0007669"/>
    <property type="project" value="InterPro"/>
</dbReference>
<evidence type="ECO:0000256" key="9">
    <source>
        <dbReference type="ARBA" id="ARBA00022691"/>
    </source>
</evidence>
<accession>A0A9E8AA96</accession>
<dbReference type="EC" id="2.7.7.88" evidence="4"/>
<dbReference type="PROSITE" id="PS50526">
    <property type="entry name" value="RDRP_SSRNA_NEG_NONSEG"/>
    <property type="match status" value="1"/>
</dbReference>
<evidence type="ECO:0000256" key="23">
    <source>
        <dbReference type="ARBA" id="ARBA00031012"/>
    </source>
</evidence>
<keyword evidence="16" id="KW-0506">mRNA capping</keyword>
<evidence type="ECO:0000259" key="28">
    <source>
        <dbReference type="PROSITE" id="PS51590"/>
    </source>
</evidence>
<comment type="catalytic activity">
    <reaction evidence="26">
        <text>GTP + H2O = GDP + phosphate + H(+)</text>
        <dbReference type="Rhea" id="RHEA:19669"/>
        <dbReference type="ChEBI" id="CHEBI:15377"/>
        <dbReference type="ChEBI" id="CHEBI:15378"/>
        <dbReference type="ChEBI" id="CHEBI:37565"/>
        <dbReference type="ChEBI" id="CHEBI:43474"/>
        <dbReference type="ChEBI" id="CHEBI:58189"/>
    </reaction>
</comment>
<keyword evidence="14" id="KW-0946">Virion</keyword>
<dbReference type="Pfam" id="PF00946">
    <property type="entry name" value="Mononeg_RNA_pol"/>
    <property type="match status" value="1"/>
</dbReference>
<proteinExistence type="predicted"/>